<keyword evidence="2" id="KW-1185">Reference proteome</keyword>
<comment type="caution">
    <text evidence="1">The sequence shown here is derived from an EMBL/GenBank/DDBJ whole genome shotgun (WGS) entry which is preliminary data.</text>
</comment>
<dbReference type="Proteomes" id="UP001631969">
    <property type="component" value="Unassembled WGS sequence"/>
</dbReference>
<name>A0ACC7NWW7_9BACL</name>
<protein>
    <submittedName>
        <fullName evidence="1">Deoxyguanosinetriphosphate triphosphohydrolase family protein</fullName>
    </submittedName>
</protein>
<sequence>MELRTLRIMGDKDKSSDDRDEYERDYSRLIGSPAFRRLQGKSQVFGAGTGDYYRTRLTHSLEVSQISRELAGRLNRKYPTLAAETHPGLVLDKAVVEIASLAHDLGHPPFGHKGEEVLNDILENRYGMKYEGNAQNYRILMFLEKRAGSDRGLDLTAATLLAINKYPFSLEEEGRLKGVYGAEWAEISKLRDLWGLPKGCLTLEAQLMDLCDDIAYSTHDIEDGIRAGKIQMHEAFFTNPRLIANLVQEIRREEGNGRFYWSGVDVEGTVRRVLEQYWEQWSRIFAECNNETSRSRRELKAQWVGLYAGSVGIVDDGAKGWKRIAFVRDGQEDLELLRTMEVLKKLAWVTMITDFRVQRIQKRSENILEKLWEAFDDPLRAPLILPPDWNARYEKNQDKWPWPRFIADYIAGMTDAYAEKVFQELYGNRSGSIYERD</sequence>
<proteinExistence type="predicted"/>
<evidence type="ECO:0000313" key="2">
    <source>
        <dbReference type="Proteomes" id="UP001631969"/>
    </source>
</evidence>
<accession>A0ACC7NWW7</accession>
<evidence type="ECO:0000313" key="1">
    <source>
        <dbReference type="EMBL" id="MFM9327854.1"/>
    </source>
</evidence>
<gene>
    <name evidence="1" type="ORF">ACI1P1_06000</name>
</gene>
<reference evidence="1" key="1">
    <citation type="submission" date="2024-12" db="EMBL/GenBank/DDBJ databases">
        <authorList>
            <person name="Wu N."/>
        </authorList>
    </citation>
    <scope>NUCLEOTIDE SEQUENCE</scope>
    <source>
        <strain evidence="1">P15</strain>
    </source>
</reference>
<organism evidence="1 2">
    <name type="scientific">Paenibacillus mesotrionivorans</name>
    <dbReference type="NCBI Taxonomy" id="3160968"/>
    <lineage>
        <taxon>Bacteria</taxon>
        <taxon>Bacillati</taxon>
        <taxon>Bacillota</taxon>
        <taxon>Bacilli</taxon>
        <taxon>Bacillales</taxon>
        <taxon>Paenibacillaceae</taxon>
        <taxon>Paenibacillus</taxon>
    </lineage>
</organism>
<dbReference type="EMBL" id="JBJURJ010000003">
    <property type="protein sequence ID" value="MFM9327854.1"/>
    <property type="molecule type" value="Genomic_DNA"/>
</dbReference>